<proteinExistence type="predicted"/>
<accession>A0A7W7Z2X7</accession>
<keyword evidence="3" id="KW-1185">Reference proteome</keyword>
<dbReference type="EMBL" id="JACHIH010000008">
    <property type="protein sequence ID" value="MBB5047050.1"/>
    <property type="molecule type" value="Genomic_DNA"/>
</dbReference>
<feature type="signal peptide" evidence="1">
    <location>
        <begin position="1"/>
        <end position="21"/>
    </location>
</feature>
<comment type="caution">
    <text evidence="2">The sequence shown here is derived from an EMBL/GenBank/DDBJ whole genome shotgun (WGS) entry which is preliminary data.</text>
</comment>
<dbReference type="Proteomes" id="UP000542353">
    <property type="component" value="Unassembled WGS sequence"/>
</dbReference>
<dbReference type="RefSeq" id="WP_184256512.1">
    <property type="nucleotide sequence ID" value="NZ_JACHIH010000008.1"/>
</dbReference>
<evidence type="ECO:0000256" key="1">
    <source>
        <dbReference type="SAM" id="SignalP"/>
    </source>
</evidence>
<dbReference type="AlphaFoldDB" id="A0A7W7Z2X7"/>
<gene>
    <name evidence="2" type="ORF">HNR60_001802</name>
</gene>
<name>A0A7W7Z2X7_9BRAD</name>
<organism evidence="2 3">
    <name type="scientific">Rhodopseudomonas rhenobacensis</name>
    <dbReference type="NCBI Taxonomy" id="87461"/>
    <lineage>
        <taxon>Bacteria</taxon>
        <taxon>Pseudomonadati</taxon>
        <taxon>Pseudomonadota</taxon>
        <taxon>Alphaproteobacteria</taxon>
        <taxon>Hyphomicrobiales</taxon>
        <taxon>Nitrobacteraceae</taxon>
        <taxon>Rhodopseudomonas</taxon>
    </lineage>
</organism>
<sequence length="132" mass="13835">MLRGLTLMMVLAAAIPSVARAQVEALTGPWQQISSNAGNCPSCRITIDGIGALRVTASNGWTATIVEHERNGMATAGGGGQWRAPNNPLDGKTFIVEFELRGDRLHMSMALDGGGGRLRFIEAVFGRPGAGS</sequence>
<protein>
    <submittedName>
        <fullName evidence="2">Uncharacterized protein</fullName>
    </submittedName>
</protein>
<keyword evidence="1" id="KW-0732">Signal</keyword>
<evidence type="ECO:0000313" key="2">
    <source>
        <dbReference type="EMBL" id="MBB5047050.1"/>
    </source>
</evidence>
<feature type="chain" id="PRO_5030626028" evidence="1">
    <location>
        <begin position="22"/>
        <end position="132"/>
    </location>
</feature>
<reference evidence="2 3" key="1">
    <citation type="submission" date="2020-08" db="EMBL/GenBank/DDBJ databases">
        <title>Genomic Encyclopedia of Type Strains, Phase IV (KMG-IV): sequencing the most valuable type-strain genomes for metagenomic binning, comparative biology and taxonomic classification.</title>
        <authorList>
            <person name="Goeker M."/>
        </authorList>
    </citation>
    <scope>NUCLEOTIDE SEQUENCE [LARGE SCALE GENOMIC DNA]</scope>
    <source>
        <strain evidence="2 3">DSM 12706</strain>
    </source>
</reference>
<evidence type="ECO:0000313" key="3">
    <source>
        <dbReference type="Proteomes" id="UP000542353"/>
    </source>
</evidence>